<evidence type="ECO:0000256" key="1">
    <source>
        <dbReference type="SAM" id="MobiDB-lite"/>
    </source>
</evidence>
<protein>
    <submittedName>
        <fullName evidence="2">Uncharacterized protein</fullName>
    </submittedName>
</protein>
<name>A0A505DD23_9ACTN</name>
<dbReference type="EMBL" id="VCHX02000134">
    <property type="protein sequence ID" value="TPQ20600.1"/>
    <property type="molecule type" value="Genomic_DNA"/>
</dbReference>
<reference evidence="2 3" key="1">
    <citation type="submission" date="2019-06" db="EMBL/GenBank/DDBJ databases">
        <title>Streptomyces sporangiiformans sp. nov., a novel actinomycete isolated from soil in Mount Song.</title>
        <authorList>
            <person name="Han L."/>
        </authorList>
    </citation>
    <scope>NUCLEOTIDE SEQUENCE [LARGE SCALE GENOMIC DNA]</scope>
    <source>
        <strain evidence="2 3">NEAU-SSA 1</strain>
    </source>
</reference>
<sequence>MNELPPDRARLRIILEHLDKQVLDNETIGIYLRLQRDAVRQALARAEGEPQRQQQSRPARPRQRRHPGALPAFASSRPGEASTSFTVERQPRALGPEPARIHTGDCPHGAVKHPISAQDARAALLDPMVEACQFCCPDTELGIDLDGP</sequence>
<organism evidence="2 3">
    <name type="scientific">Streptomyces sporangiiformans</name>
    <dbReference type="NCBI Taxonomy" id="2315329"/>
    <lineage>
        <taxon>Bacteria</taxon>
        <taxon>Bacillati</taxon>
        <taxon>Actinomycetota</taxon>
        <taxon>Actinomycetes</taxon>
        <taxon>Kitasatosporales</taxon>
        <taxon>Streptomycetaceae</taxon>
        <taxon>Streptomyces</taxon>
    </lineage>
</organism>
<dbReference type="InterPro" id="IPR046200">
    <property type="entry name" value="DUF6233"/>
</dbReference>
<gene>
    <name evidence="2" type="ORF">FGD71_019760</name>
</gene>
<evidence type="ECO:0000313" key="2">
    <source>
        <dbReference type="EMBL" id="TPQ20600.1"/>
    </source>
</evidence>
<evidence type="ECO:0000313" key="3">
    <source>
        <dbReference type="Proteomes" id="UP000317378"/>
    </source>
</evidence>
<dbReference type="AlphaFoldDB" id="A0A505DD23"/>
<feature type="region of interest" description="Disordered" evidence="1">
    <location>
        <begin position="43"/>
        <end position="104"/>
    </location>
</feature>
<accession>A0A505DD23</accession>
<dbReference type="Pfam" id="PF19746">
    <property type="entry name" value="DUF6233"/>
    <property type="match status" value="1"/>
</dbReference>
<dbReference type="Proteomes" id="UP000317378">
    <property type="component" value="Unassembled WGS sequence"/>
</dbReference>
<proteinExistence type="predicted"/>
<comment type="caution">
    <text evidence="2">The sequence shown here is derived from an EMBL/GenBank/DDBJ whole genome shotgun (WGS) entry which is preliminary data.</text>
</comment>
<keyword evidence="3" id="KW-1185">Reference proteome</keyword>
<dbReference type="RefSeq" id="WP_119101793.1">
    <property type="nucleotide sequence ID" value="NZ_QXMJ01000134.1"/>
</dbReference>
<dbReference type="OrthoDB" id="4220183at2"/>